<dbReference type="PANTHER" id="PTHR44688:SF16">
    <property type="entry name" value="DNA-BINDING TRANSCRIPTIONAL ACTIVATOR DEVR_DOSR"/>
    <property type="match status" value="1"/>
</dbReference>
<dbReference type="CDD" id="cd06170">
    <property type="entry name" value="LuxR_C_like"/>
    <property type="match status" value="1"/>
</dbReference>
<evidence type="ECO:0000256" key="3">
    <source>
        <dbReference type="ARBA" id="ARBA00023163"/>
    </source>
</evidence>
<proteinExistence type="predicted"/>
<dbReference type="PRINTS" id="PR00038">
    <property type="entry name" value="HTHLUXR"/>
</dbReference>
<dbReference type="EMBL" id="BBZA01000053">
    <property type="protein sequence ID" value="GAP62398.1"/>
    <property type="molecule type" value="Genomic_DNA"/>
</dbReference>
<dbReference type="InterPro" id="IPR036388">
    <property type="entry name" value="WH-like_DNA-bd_sf"/>
</dbReference>
<gene>
    <name evidence="7" type="ORF">ARMA_0821</name>
</gene>
<feature type="domain" description="Response regulatory" evidence="6">
    <location>
        <begin position="10"/>
        <end position="126"/>
    </location>
</feature>
<feature type="modified residue" description="4-aspartylphosphate" evidence="4">
    <location>
        <position position="63"/>
    </location>
</feature>
<keyword evidence="8" id="KW-1185">Reference proteome</keyword>
<evidence type="ECO:0000313" key="7">
    <source>
        <dbReference type="EMBL" id="GAP62398.1"/>
    </source>
</evidence>
<evidence type="ECO:0000256" key="1">
    <source>
        <dbReference type="ARBA" id="ARBA00023015"/>
    </source>
</evidence>
<dbReference type="SUPFAM" id="SSF46894">
    <property type="entry name" value="C-terminal effector domain of the bipartite response regulators"/>
    <property type="match status" value="1"/>
</dbReference>
<keyword evidence="1" id="KW-0805">Transcription regulation</keyword>
<evidence type="ECO:0000256" key="4">
    <source>
        <dbReference type="PROSITE-ProRule" id="PRU00169"/>
    </source>
</evidence>
<organism evidence="7 8">
    <name type="scientific">Ardenticatena maritima</name>
    <dbReference type="NCBI Taxonomy" id="872965"/>
    <lineage>
        <taxon>Bacteria</taxon>
        <taxon>Bacillati</taxon>
        <taxon>Chloroflexota</taxon>
        <taxon>Ardenticatenia</taxon>
        <taxon>Ardenticatenales</taxon>
        <taxon>Ardenticatenaceae</taxon>
        <taxon>Ardenticatena</taxon>
    </lineage>
</organism>
<dbReference type="InParanoid" id="A0A0M9UC00"/>
<dbReference type="OrthoDB" id="9781904at2"/>
<feature type="domain" description="HTH luxR-type" evidence="5">
    <location>
        <begin position="156"/>
        <end position="221"/>
    </location>
</feature>
<evidence type="ECO:0008006" key="9">
    <source>
        <dbReference type="Google" id="ProtNLM"/>
    </source>
</evidence>
<dbReference type="InterPro" id="IPR011006">
    <property type="entry name" value="CheY-like_superfamily"/>
</dbReference>
<dbReference type="InterPro" id="IPR000792">
    <property type="entry name" value="Tscrpt_reg_LuxR_C"/>
</dbReference>
<dbReference type="Gene3D" id="1.10.10.10">
    <property type="entry name" value="Winged helix-like DNA-binding domain superfamily/Winged helix DNA-binding domain"/>
    <property type="match status" value="1"/>
</dbReference>
<dbReference type="GO" id="GO:0006355">
    <property type="term" value="P:regulation of DNA-templated transcription"/>
    <property type="evidence" value="ECO:0007669"/>
    <property type="project" value="InterPro"/>
</dbReference>
<accession>A0A0M9UC00</accession>
<dbReference type="Proteomes" id="UP000037784">
    <property type="component" value="Unassembled WGS sequence"/>
</dbReference>
<dbReference type="InterPro" id="IPR016032">
    <property type="entry name" value="Sig_transdc_resp-reg_C-effctor"/>
</dbReference>
<keyword evidence="2" id="KW-0238">DNA-binding</keyword>
<dbReference type="PANTHER" id="PTHR44688">
    <property type="entry name" value="DNA-BINDING TRANSCRIPTIONAL ACTIVATOR DEVR_DOSR"/>
    <property type="match status" value="1"/>
</dbReference>
<sequence length="238" mass="27270">MTTPFKQPIALAIANKNVMIAKAFKYFLSTQFLGKEDTITIYTDLETLAADIAETAFDILLLDDSFTFPELFDFLNLLQSIREPNVILLADDAPIHYAQLIRMGVRGIVSKQEQPNVLFKAIEKIMQGEVWLERHFMATIIGHISGRAEMTPYERARLLIQSLSEREREVVNLICLGLKNEEIAERLFVSESTVRHHLSTIYRKLNVRDRVNLVIFAYQYGMVTIPGAHDQPIVQMTR</sequence>
<dbReference type="InterPro" id="IPR001789">
    <property type="entry name" value="Sig_transdc_resp-reg_receiver"/>
</dbReference>
<reference evidence="8" key="1">
    <citation type="submission" date="2015-08" db="EMBL/GenBank/DDBJ databases">
        <title>Draft Genome Sequence of a Heterotrophic Facultative Anaerobic Bacterium Ardenticatena maritima Strain 110S.</title>
        <authorList>
            <person name="Kawaichi S."/>
            <person name="Yoshida T."/>
            <person name="Sako Y."/>
            <person name="Nakamura R."/>
        </authorList>
    </citation>
    <scope>NUCLEOTIDE SEQUENCE [LARGE SCALE GENOMIC DNA]</scope>
    <source>
        <strain evidence="8">110S</strain>
    </source>
</reference>
<keyword evidence="3" id="KW-0804">Transcription</keyword>
<dbReference type="Gene3D" id="3.40.50.2300">
    <property type="match status" value="1"/>
</dbReference>
<evidence type="ECO:0000256" key="2">
    <source>
        <dbReference type="ARBA" id="ARBA00023125"/>
    </source>
</evidence>
<evidence type="ECO:0000313" key="8">
    <source>
        <dbReference type="Proteomes" id="UP000037784"/>
    </source>
</evidence>
<dbReference type="PROSITE" id="PS50043">
    <property type="entry name" value="HTH_LUXR_2"/>
    <property type="match status" value="1"/>
</dbReference>
<evidence type="ECO:0000259" key="5">
    <source>
        <dbReference type="PROSITE" id="PS50043"/>
    </source>
</evidence>
<dbReference type="SMART" id="SM00421">
    <property type="entry name" value="HTH_LUXR"/>
    <property type="match status" value="1"/>
</dbReference>
<dbReference type="PROSITE" id="PS50110">
    <property type="entry name" value="RESPONSE_REGULATORY"/>
    <property type="match status" value="1"/>
</dbReference>
<dbReference type="Pfam" id="PF00196">
    <property type="entry name" value="GerE"/>
    <property type="match status" value="1"/>
</dbReference>
<keyword evidence="4" id="KW-0597">Phosphoprotein</keyword>
<dbReference type="GO" id="GO:0000160">
    <property type="term" value="P:phosphorelay signal transduction system"/>
    <property type="evidence" value="ECO:0007669"/>
    <property type="project" value="InterPro"/>
</dbReference>
<protein>
    <recommendedName>
        <fullName evidence="9">HTH luxR-type domain-containing protein</fullName>
    </recommendedName>
</protein>
<dbReference type="AlphaFoldDB" id="A0A0M9UC00"/>
<dbReference type="RefSeq" id="WP_054492329.1">
    <property type="nucleotide sequence ID" value="NZ_BBZA01000053.1"/>
</dbReference>
<dbReference type="SUPFAM" id="SSF52172">
    <property type="entry name" value="CheY-like"/>
    <property type="match status" value="1"/>
</dbReference>
<evidence type="ECO:0000259" key="6">
    <source>
        <dbReference type="PROSITE" id="PS50110"/>
    </source>
</evidence>
<name>A0A0M9UC00_9CHLR</name>
<comment type="caution">
    <text evidence="7">The sequence shown here is derived from an EMBL/GenBank/DDBJ whole genome shotgun (WGS) entry which is preliminary data.</text>
</comment>
<dbReference type="GO" id="GO:0003677">
    <property type="term" value="F:DNA binding"/>
    <property type="evidence" value="ECO:0007669"/>
    <property type="project" value="UniProtKB-KW"/>
</dbReference>